<protein>
    <submittedName>
        <fullName evidence="1">Uncharacterized protein</fullName>
    </submittedName>
</protein>
<gene>
    <name evidence="1" type="ORF">ACD_2C00064G0002</name>
</gene>
<accession>K2H2A9</accession>
<proteinExistence type="predicted"/>
<sequence length="61" mass="7020">MNIHTFGCPKYAKSIGGTEMLSSFASQIKWFRGRFLIPQTPSSDWKSLFHYATHLRFAPAR</sequence>
<dbReference type="EMBL" id="AMFJ01000064">
    <property type="protein sequence ID" value="EKE29990.1"/>
    <property type="molecule type" value="Genomic_DNA"/>
</dbReference>
<comment type="caution">
    <text evidence="1">The sequence shown here is derived from an EMBL/GenBank/DDBJ whole genome shotgun (WGS) entry which is preliminary data.</text>
</comment>
<evidence type="ECO:0000313" key="1">
    <source>
        <dbReference type="EMBL" id="EKE29990.1"/>
    </source>
</evidence>
<dbReference type="AlphaFoldDB" id="K2H2A9"/>
<organism evidence="1">
    <name type="scientific">uncultured bacterium</name>
    <name type="common">gcode 4</name>
    <dbReference type="NCBI Taxonomy" id="1234023"/>
    <lineage>
        <taxon>Bacteria</taxon>
        <taxon>environmental samples</taxon>
    </lineage>
</organism>
<reference evidence="1" key="1">
    <citation type="journal article" date="2012" name="Science">
        <title>Fermentation, hydrogen, and sulfur metabolism in multiple uncultivated bacterial phyla.</title>
        <authorList>
            <person name="Wrighton K.C."/>
            <person name="Thomas B.C."/>
            <person name="Sharon I."/>
            <person name="Miller C.S."/>
            <person name="Castelle C.J."/>
            <person name="VerBerkmoes N.C."/>
            <person name="Wilkins M.J."/>
            <person name="Hettich R.L."/>
            <person name="Lipton M.S."/>
            <person name="Williams K.H."/>
            <person name="Long P.E."/>
            <person name="Banfield J.F."/>
        </authorList>
    </citation>
    <scope>NUCLEOTIDE SEQUENCE [LARGE SCALE GENOMIC DNA]</scope>
</reference>
<name>K2H2A9_9BACT</name>